<proteinExistence type="inferred from homology"/>
<evidence type="ECO:0000313" key="9">
    <source>
        <dbReference type="Proteomes" id="UP000594364"/>
    </source>
</evidence>
<comment type="similarity">
    <text evidence="5">Belongs to the zinc-containing alcohol dehydrogenase family.</text>
</comment>
<dbReference type="SUPFAM" id="SSF51735">
    <property type="entry name" value="NAD(P)-binding Rossmann-fold domains"/>
    <property type="match status" value="1"/>
</dbReference>
<evidence type="ECO:0000256" key="4">
    <source>
        <dbReference type="ARBA" id="ARBA00023002"/>
    </source>
</evidence>
<dbReference type="InterPro" id="IPR013149">
    <property type="entry name" value="ADH-like_C"/>
</dbReference>
<dbReference type="Gene3D" id="3.40.50.720">
    <property type="entry name" value="NAD(P)-binding Rossmann-like Domain"/>
    <property type="match status" value="1"/>
</dbReference>
<gene>
    <name evidence="8" type="ORF">C2857_001712</name>
</gene>
<dbReference type="PANTHER" id="PTHR42813">
    <property type="entry name" value="ZINC-TYPE ALCOHOL DEHYDROGENASE-LIKE"/>
    <property type="match status" value="1"/>
</dbReference>
<dbReference type="SUPFAM" id="SSF50129">
    <property type="entry name" value="GroES-like"/>
    <property type="match status" value="1"/>
</dbReference>
<dbReference type="InterPro" id="IPR011032">
    <property type="entry name" value="GroES-like_sf"/>
</dbReference>
<evidence type="ECO:0000313" key="8">
    <source>
        <dbReference type="EMBL" id="QPH16964.1"/>
    </source>
</evidence>
<dbReference type="AlphaFoldDB" id="A0A7U3Q1S2"/>
<feature type="domain" description="Alcohol dehydrogenase-like C-terminal" evidence="6">
    <location>
        <begin position="236"/>
        <end position="365"/>
    </location>
</feature>
<dbReference type="Pfam" id="PF00107">
    <property type="entry name" value="ADH_zinc_N"/>
    <property type="match status" value="1"/>
</dbReference>
<comment type="cofactor">
    <cofactor evidence="1 5">
        <name>Zn(2+)</name>
        <dbReference type="ChEBI" id="CHEBI:29105"/>
    </cofactor>
</comment>
<dbReference type="EMBL" id="CP031390">
    <property type="protein sequence ID" value="QPH16964.1"/>
    <property type="molecule type" value="Genomic_DNA"/>
</dbReference>
<dbReference type="CDD" id="cd08284">
    <property type="entry name" value="FDH_like_2"/>
    <property type="match status" value="1"/>
</dbReference>
<dbReference type="OrthoDB" id="442947at2759"/>
<dbReference type="InterPro" id="IPR013154">
    <property type="entry name" value="ADH-like_N"/>
</dbReference>
<sequence length="438" mass="47886">MKFGCLRLTNFDYQVPPKLEQERSAMSSPKLMKAVVFDGPYQVSVKERPVPQSELDCRIVWNVLRCITESLTIPSLVLSSRDVIVKIESTALCGSELHAYRGHQKSDTGFIMGHEFTGIVCETGADVQTLQVGDKIVSPFTVSCGECFYCKEGFTARCERSLLFGSPGLDGGQAEYVRVPYADSTIVKAPETISDRALLLMADIFPTGFFGVKSALDLSRTIDVTQSTIVVVGCGPVGLCAIACASDLNPQHLFAVDAVDSRLDVARKLGAKTLNFKQDAEGMRNQILQATDGRGADMIVEVVGLSPALRTAFELVRPFGVISSIGVHNAEIPWTGNEAYGKNIRLQMGRCPVRHIFPEALKVLEQKQDQLEFMFDHVMPLADAANGYELFDKMKVQKVVHNGRVAVCCCQNNSLRSRIVVRDGVKDGGELSEAPLLT</sequence>
<evidence type="ECO:0000256" key="5">
    <source>
        <dbReference type="RuleBase" id="RU361277"/>
    </source>
</evidence>
<dbReference type="GO" id="GO:0008270">
    <property type="term" value="F:zinc ion binding"/>
    <property type="evidence" value="ECO:0007669"/>
    <property type="project" value="InterPro"/>
</dbReference>
<dbReference type="InterPro" id="IPR036291">
    <property type="entry name" value="NAD(P)-bd_dom_sf"/>
</dbReference>
<accession>A0A7U3Q1S2</accession>
<evidence type="ECO:0000256" key="2">
    <source>
        <dbReference type="ARBA" id="ARBA00022723"/>
    </source>
</evidence>
<organism evidence="8 9">
    <name type="scientific">Epichloe festucae (strain Fl1)</name>
    <dbReference type="NCBI Taxonomy" id="877507"/>
    <lineage>
        <taxon>Eukaryota</taxon>
        <taxon>Fungi</taxon>
        <taxon>Dikarya</taxon>
        <taxon>Ascomycota</taxon>
        <taxon>Pezizomycotina</taxon>
        <taxon>Sordariomycetes</taxon>
        <taxon>Hypocreomycetidae</taxon>
        <taxon>Hypocreales</taxon>
        <taxon>Clavicipitaceae</taxon>
        <taxon>Epichloe</taxon>
    </lineage>
</organism>
<dbReference type="Proteomes" id="UP000594364">
    <property type="component" value="Chromosome 6"/>
</dbReference>
<evidence type="ECO:0008006" key="10">
    <source>
        <dbReference type="Google" id="ProtNLM"/>
    </source>
</evidence>
<keyword evidence="4" id="KW-0560">Oxidoreductase</keyword>
<feature type="domain" description="Alcohol dehydrogenase-like N-terminal" evidence="7">
    <location>
        <begin position="81"/>
        <end position="190"/>
    </location>
</feature>
<dbReference type="GO" id="GO:0016491">
    <property type="term" value="F:oxidoreductase activity"/>
    <property type="evidence" value="ECO:0007669"/>
    <property type="project" value="UniProtKB-KW"/>
</dbReference>
<dbReference type="PANTHER" id="PTHR42813:SF2">
    <property type="entry name" value="DEHYDROGENASE, ZINC-CONTAINING, PUTATIVE (AFU_ORTHOLOGUE AFUA_2G02810)-RELATED"/>
    <property type="match status" value="1"/>
</dbReference>
<keyword evidence="2 5" id="KW-0479">Metal-binding</keyword>
<evidence type="ECO:0000256" key="3">
    <source>
        <dbReference type="ARBA" id="ARBA00022833"/>
    </source>
</evidence>
<dbReference type="Gene3D" id="3.90.180.10">
    <property type="entry name" value="Medium-chain alcohol dehydrogenases, catalytic domain"/>
    <property type="match status" value="1"/>
</dbReference>
<evidence type="ECO:0000259" key="7">
    <source>
        <dbReference type="Pfam" id="PF08240"/>
    </source>
</evidence>
<keyword evidence="9" id="KW-1185">Reference proteome</keyword>
<dbReference type="InterPro" id="IPR002328">
    <property type="entry name" value="ADH_Zn_CS"/>
</dbReference>
<name>A0A7U3Q1S2_EPIFF</name>
<keyword evidence="3 5" id="KW-0862">Zinc</keyword>
<evidence type="ECO:0000256" key="1">
    <source>
        <dbReference type="ARBA" id="ARBA00001947"/>
    </source>
</evidence>
<reference evidence="8 9" key="1">
    <citation type="journal article" date="2018" name="PLoS Genet.">
        <title>Repeat elements organise 3D genome structure and mediate transcription in the filamentous fungus Epichloe festucae.</title>
        <authorList>
            <person name="Winter D.J."/>
            <person name="Ganley A.R.D."/>
            <person name="Young C.A."/>
            <person name="Liachko I."/>
            <person name="Schardl C.L."/>
            <person name="Dupont P.Y."/>
            <person name="Berry D."/>
            <person name="Ram A."/>
            <person name="Scott B."/>
            <person name="Cox M.P."/>
        </authorList>
    </citation>
    <scope>NUCLEOTIDE SEQUENCE [LARGE SCALE GENOMIC DNA]</scope>
    <source>
        <strain evidence="8 9">Fl1</strain>
    </source>
</reference>
<protein>
    <recommendedName>
        <fullName evidence="10">Alcohol dehydrogenase</fullName>
    </recommendedName>
</protein>
<dbReference type="PROSITE" id="PS00059">
    <property type="entry name" value="ADH_ZINC"/>
    <property type="match status" value="1"/>
</dbReference>
<dbReference type="Pfam" id="PF08240">
    <property type="entry name" value="ADH_N"/>
    <property type="match status" value="1"/>
</dbReference>
<evidence type="ECO:0000259" key="6">
    <source>
        <dbReference type="Pfam" id="PF00107"/>
    </source>
</evidence>